<evidence type="ECO:0000256" key="1">
    <source>
        <dbReference type="SAM" id="MobiDB-lite"/>
    </source>
</evidence>
<reference evidence="2" key="1">
    <citation type="journal article" date="2011" name="Plant Physiol.">
        <title>Comprehensive sequence analysis of 24,783 barley full-length cDNAs derived from 12 clone libraries.</title>
        <authorList>
            <person name="Matsumoto T."/>
            <person name="Tanaka T."/>
            <person name="Sakai H."/>
            <person name="Amano N."/>
            <person name="Kanamori H."/>
            <person name="Kurita K."/>
            <person name="Kikuta A."/>
            <person name="Kamiya K."/>
            <person name="Yamamoto M."/>
            <person name="Ikawa H."/>
            <person name="Fujii N."/>
            <person name="Hori K."/>
            <person name="Itoh T."/>
            <person name="Sato K."/>
        </authorList>
    </citation>
    <scope>NUCLEOTIDE SEQUENCE</scope>
</reference>
<name>F2DGE1_HORVV</name>
<dbReference type="AlphaFoldDB" id="F2DGE1"/>
<organism evidence="2">
    <name type="scientific">Hordeum vulgare subsp. vulgare</name>
    <name type="common">Domesticated barley</name>
    <dbReference type="NCBI Taxonomy" id="112509"/>
    <lineage>
        <taxon>Eukaryota</taxon>
        <taxon>Viridiplantae</taxon>
        <taxon>Streptophyta</taxon>
        <taxon>Embryophyta</taxon>
        <taxon>Tracheophyta</taxon>
        <taxon>Spermatophyta</taxon>
        <taxon>Magnoliopsida</taxon>
        <taxon>Liliopsida</taxon>
        <taxon>Poales</taxon>
        <taxon>Poaceae</taxon>
        <taxon>BOP clade</taxon>
        <taxon>Pooideae</taxon>
        <taxon>Triticodae</taxon>
        <taxon>Triticeae</taxon>
        <taxon>Hordeinae</taxon>
        <taxon>Hordeum</taxon>
    </lineage>
</organism>
<proteinExistence type="evidence at transcript level"/>
<dbReference type="EMBL" id="AK362958">
    <property type="protein sequence ID" value="BAJ94162.1"/>
    <property type="molecule type" value="mRNA"/>
</dbReference>
<feature type="compositionally biased region" description="Polar residues" evidence="1">
    <location>
        <begin position="46"/>
        <end position="74"/>
    </location>
</feature>
<feature type="region of interest" description="Disordered" evidence="1">
    <location>
        <begin position="38"/>
        <end position="92"/>
    </location>
</feature>
<feature type="compositionally biased region" description="Polar residues" evidence="1">
    <location>
        <begin position="82"/>
        <end position="92"/>
    </location>
</feature>
<protein>
    <submittedName>
        <fullName evidence="2">Predicted protein</fullName>
    </submittedName>
</protein>
<evidence type="ECO:0000313" key="2">
    <source>
        <dbReference type="EMBL" id="BAJ94162.1"/>
    </source>
</evidence>
<accession>F2DGE1</accession>
<sequence>MQSWYEKLALEGHAFVLQQENNRKDEVIGQLRIELEQRGAPHFLNQPPQAHNKSTSHHPSFSVPNQPSPNSTAHWNAVHPNRNFTIGQPRNF</sequence>